<name>A0AAI9MW27_PROST</name>
<gene>
    <name evidence="1" type="ORF">JRA39_001575</name>
</gene>
<sequence>MGFSLMRCFTGLILISITANSYADNIYLKNGDSLSGDISLIDNNKALIKTSYAGELRIKLNDIKTFSIDNPAVVKSNASSEWQQIDAIQAADTKHVILIHGDQQQKMAINERLVLSKKIEEKHPKQTKITGAVNAGAAYNKGASRSEKYSLDANMQVTSKKWRHGVTAAMIRNKDNHTVSTYYYNLGYELDHFINPAFFWRNSVNYQHDWIEDIKSKGGLGTGPGWQVWNNERSALSFTGLISYQRMAYRDNSKENYMQGNLAWDFNQNLFAKTINVYTKGHIGRGFNHDVSLDFNARLGMMYYLTDGLNLNANIIREKINANKGDSNNTNYTIGVGYKW</sequence>
<organism evidence="1">
    <name type="scientific">Providencia stuartii</name>
    <dbReference type="NCBI Taxonomy" id="588"/>
    <lineage>
        <taxon>Bacteria</taxon>
        <taxon>Pseudomonadati</taxon>
        <taxon>Pseudomonadota</taxon>
        <taxon>Gammaproteobacteria</taxon>
        <taxon>Enterobacterales</taxon>
        <taxon>Morganellaceae</taxon>
        <taxon>Providencia</taxon>
    </lineage>
</organism>
<proteinExistence type="predicted"/>
<dbReference type="Pfam" id="PF04338">
    <property type="entry name" value="DUF481"/>
    <property type="match status" value="1"/>
</dbReference>
<protein>
    <submittedName>
        <fullName evidence="1">DUF481 domain-containing protein</fullName>
    </submittedName>
</protein>
<evidence type="ECO:0000313" key="1">
    <source>
        <dbReference type="EMBL" id="EMP9432538.1"/>
    </source>
</evidence>
<accession>A0AAI9MW27</accession>
<dbReference type="EMBL" id="AAZDVE040000009">
    <property type="protein sequence ID" value="EMP9432538.1"/>
    <property type="molecule type" value="Genomic_DNA"/>
</dbReference>
<reference evidence="1" key="1">
    <citation type="submission" date="2024-02" db="EMBL/GenBank/DDBJ databases">
        <authorList>
            <consortium name="Clinical and Environmental Microbiology Branch: Whole genome sequencing antimicrobial resistance pathogens in the healthcare setting"/>
        </authorList>
    </citation>
    <scope>NUCLEOTIDE SEQUENCE</scope>
    <source>
        <strain evidence="1">2020GO-00142</strain>
    </source>
</reference>
<dbReference type="AlphaFoldDB" id="A0AAI9MW27"/>
<dbReference type="InterPro" id="IPR007433">
    <property type="entry name" value="DUF481"/>
</dbReference>
<comment type="caution">
    <text evidence="1">The sequence shown here is derived from an EMBL/GenBank/DDBJ whole genome shotgun (WGS) entry which is preliminary data.</text>
</comment>